<evidence type="ECO:0000256" key="4">
    <source>
        <dbReference type="ARBA" id="ARBA00022845"/>
    </source>
</evidence>
<evidence type="ECO:0000256" key="7">
    <source>
        <dbReference type="ARBA" id="ARBA00023158"/>
    </source>
</evidence>
<evidence type="ECO:0000256" key="9">
    <source>
        <dbReference type="SAM" id="MobiDB-lite"/>
    </source>
</evidence>
<feature type="compositionally biased region" description="Low complexity" evidence="9">
    <location>
        <begin position="357"/>
        <end position="388"/>
    </location>
</feature>
<feature type="compositionally biased region" description="Gly residues" evidence="9">
    <location>
        <begin position="873"/>
        <end position="882"/>
    </location>
</feature>
<dbReference type="GO" id="GO:0035195">
    <property type="term" value="P:miRNA-mediated post-transcriptional gene silencing"/>
    <property type="evidence" value="ECO:0007669"/>
    <property type="project" value="TreeGrafter"/>
</dbReference>
<feature type="compositionally biased region" description="Polar residues" evidence="9">
    <location>
        <begin position="936"/>
        <end position="951"/>
    </location>
</feature>
<dbReference type="InterPro" id="IPR026805">
    <property type="entry name" value="GW182_M_dom"/>
</dbReference>
<feature type="region of interest" description="Disordered" evidence="9">
    <location>
        <begin position="1102"/>
        <end position="1140"/>
    </location>
</feature>
<feature type="region of interest" description="Disordered" evidence="9">
    <location>
        <begin position="1675"/>
        <end position="1697"/>
    </location>
</feature>
<dbReference type="CDD" id="cd12713">
    <property type="entry name" value="RRM_TNRC6C"/>
    <property type="match status" value="1"/>
</dbReference>
<keyword evidence="11" id="KW-1185">Reference proteome</keyword>
<evidence type="ECO:0000259" key="10">
    <source>
        <dbReference type="PROSITE" id="PS50030"/>
    </source>
</evidence>
<dbReference type="InterPro" id="IPR032226">
    <property type="entry name" value="TNRC6_PABC-bd"/>
</dbReference>
<feature type="region of interest" description="Disordered" evidence="9">
    <location>
        <begin position="1399"/>
        <end position="1420"/>
    </location>
</feature>
<feature type="compositionally biased region" description="Basic and acidic residues" evidence="9">
    <location>
        <begin position="1"/>
        <end position="29"/>
    </location>
</feature>
<feature type="compositionally biased region" description="Basic and acidic residues" evidence="9">
    <location>
        <begin position="317"/>
        <end position="326"/>
    </location>
</feature>
<feature type="domain" description="UBA" evidence="10">
    <location>
        <begin position="966"/>
        <end position="1011"/>
    </location>
</feature>
<dbReference type="FunFam" id="3.30.70.330:FF:000011">
    <property type="entry name" value="trinucleotide repeat-containing gene 6A protein-like"/>
    <property type="match status" value="1"/>
</dbReference>
<dbReference type="InterPro" id="IPR000504">
    <property type="entry name" value="RRM_dom"/>
</dbReference>
<dbReference type="Pfam" id="PF12938">
    <property type="entry name" value="M_domain"/>
    <property type="match status" value="1"/>
</dbReference>
<keyword evidence="2" id="KW-0488">Methylation</keyword>
<feature type="compositionally biased region" description="Low complexity" evidence="9">
    <location>
        <begin position="204"/>
        <end position="216"/>
    </location>
</feature>
<evidence type="ECO:0000313" key="12">
    <source>
        <dbReference type="RefSeq" id="XP_013860425.1"/>
    </source>
</evidence>
<dbReference type="GO" id="GO:0000932">
    <property type="term" value="C:P-body"/>
    <property type="evidence" value="ECO:0007669"/>
    <property type="project" value="TreeGrafter"/>
</dbReference>
<evidence type="ECO:0000256" key="3">
    <source>
        <dbReference type="ARBA" id="ARBA00022553"/>
    </source>
</evidence>
<dbReference type="SUPFAM" id="SSF46934">
    <property type="entry name" value="UBA-like"/>
    <property type="match status" value="1"/>
</dbReference>
<feature type="compositionally biased region" description="Polar residues" evidence="9">
    <location>
        <begin position="551"/>
        <end position="562"/>
    </location>
</feature>
<dbReference type="Gene3D" id="3.30.70.330">
    <property type="match status" value="1"/>
</dbReference>
<dbReference type="GO" id="GO:0006417">
    <property type="term" value="P:regulation of translation"/>
    <property type="evidence" value="ECO:0007669"/>
    <property type="project" value="UniProtKB-KW"/>
</dbReference>
<dbReference type="InterPro" id="IPR034927">
    <property type="entry name" value="TNRC6C_RRM"/>
</dbReference>
<feature type="compositionally biased region" description="Gly residues" evidence="9">
    <location>
        <begin position="342"/>
        <end position="356"/>
    </location>
</feature>
<feature type="compositionally biased region" description="Basic residues" evidence="9">
    <location>
        <begin position="787"/>
        <end position="800"/>
    </location>
</feature>
<name>A0A2I4AY65_AUSLI</name>
<gene>
    <name evidence="12" type="primary">tnrc6c2</name>
</gene>
<evidence type="ECO:0000256" key="5">
    <source>
        <dbReference type="ARBA" id="ARBA00022884"/>
    </source>
</evidence>
<keyword evidence="6" id="KW-0175">Coiled coil</keyword>
<dbReference type="PANTHER" id="PTHR13020:SF9">
    <property type="entry name" value="TRINUCLEOTIDE REPEAT-CONTAINING GENE 6C PROTEIN"/>
    <property type="match status" value="1"/>
</dbReference>
<feature type="compositionally biased region" description="Low complexity" evidence="9">
    <location>
        <begin position="498"/>
        <end position="513"/>
    </location>
</feature>
<dbReference type="GO" id="GO:0060213">
    <property type="term" value="P:positive regulation of nuclear-transcribed mRNA poly(A) tail shortening"/>
    <property type="evidence" value="ECO:0007669"/>
    <property type="project" value="TreeGrafter"/>
</dbReference>
<protein>
    <recommendedName>
        <fullName evidence="8">Trinucleotide repeat-containing gene 6C protein</fullName>
    </recommendedName>
</protein>
<dbReference type="RefSeq" id="XP_013860425.1">
    <property type="nucleotide sequence ID" value="XM_014004971.1"/>
</dbReference>
<dbReference type="InterPro" id="IPR009060">
    <property type="entry name" value="UBA-like_sf"/>
</dbReference>
<dbReference type="PANTHER" id="PTHR13020">
    <property type="entry name" value="TRINUCLEOTIDE REPEAT-CONTAINING GENE 6"/>
    <property type="match status" value="1"/>
</dbReference>
<evidence type="ECO:0000256" key="1">
    <source>
        <dbReference type="ARBA" id="ARBA00007302"/>
    </source>
</evidence>
<dbReference type="GO" id="GO:0005829">
    <property type="term" value="C:cytosol"/>
    <property type="evidence" value="ECO:0007669"/>
    <property type="project" value="UniProtKB-ARBA"/>
</dbReference>
<feature type="region of interest" description="Disordered" evidence="9">
    <location>
        <begin position="1"/>
        <end position="56"/>
    </location>
</feature>
<feature type="compositionally biased region" description="Polar residues" evidence="9">
    <location>
        <begin position="1675"/>
        <end position="1684"/>
    </location>
</feature>
<feature type="compositionally biased region" description="Low complexity" evidence="9">
    <location>
        <begin position="533"/>
        <end position="546"/>
    </location>
</feature>
<dbReference type="Gene3D" id="1.10.8.10">
    <property type="entry name" value="DNA helicase RuvA subunit, C-terminal domain"/>
    <property type="match status" value="1"/>
</dbReference>
<dbReference type="InterPro" id="IPR035979">
    <property type="entry name" value="RBD_domain_sf"/>
</dbReference>
<sequence>MEERKRKNQEEKIKKDIPQKKATDQKPKDISLQSGSGARYDSSHWGSSVPLDKHSSANSWDTVISNGNDTESWPSISRSSDPLHLATPECSLDLASSNQDTSAVVTTSKCGFLSMATGTAGQQALYSSLKTNNNMMTGPVSTNTLSGNRGWGSDGKQDAMNSGRVGPSNNWGPPNFNLNLNPNANPSAWPALGHESGGGGVIGPSGVSNSSSLPPGINVNGNMRNGNADNGGGGWVSMMSGNENDKQHPSANTNLSFNMEPANLNTDGPNYTKQQQAQEPMSPIHGLTGWGGQSPTESSKLNGDTTGSSVWGSGETKAAESPKDSSWDSTPSTALSTWDRQGSGGGGNSGNVGWGDWGKSSGVGDVSKSWDSVDAGSSGSGQEQQISSWGKLSGTAPASEDSGDSSEGRSHHRDRSSSMDFTPLLPRQDLDPRVLSNSGWGQTPIRQHTVWEMEEANSDDGKSNSSSDTMGCSSSNGGPSSANGGTINPHTGPNQKPSTGGKSDSEGSSSSGWGPPPPQPIQTGSGWGDPSPTLNNTTNGTTTGWGDPLPTNGSKNEGTPSWGSEDKSPNWDDGMMKNRPTSWGEGPKSSHGWGSGNGGSSVSTPGDWEEPDVKNSETSSSMWEEGGNGGTGGWKDSPKGGGRGGSGWGKPAPAVSNCNWGEAPRNSGPVQGGWSSSKPQESSSSGSSTGSMGSWGGPSSVKQNNTSWGNVCKQDQGMEPTGWEEPSPPSVRRKMEIDDGTSTWGDPSAYNKTVNMWDRNNPNNNPGNSGPPPTKNGGMIISNNNNNHHHPHHMHHHNHHGQPPTHLQHQGNNNGSPNNAASHPGSGPQGRPPIANPGWGDLPSFQPKSEPAWGEPAAPTSAVDNGTSAWGKPSGGVGGWGDSGHEPPGPFARSNGPTASAPCKPGPKPMQDSWGNGEEMSMSTNQWDTEDGDVWNSPTSQESSSSCNSWGNGHKKCPTKGKMSSKPDEAWIMNRLIKQLTDMGFPRDPAEEALKSNNMNLDQAMTALLEKKTDLDKRGMGLSDYSNGMNKPLVCRPSALSKDPSDRAAFLDKDGVLSDDAAPSPFLPSPSLKLPLASSSLPGQGLGQGNLGLAMQNLNNRQIPSGMFGGSGAAQTRAMQQQQPPQPPVPPLSSSQPSLRAQVPQFLSPQVQAQLLQFAAKNIGLNPALLTSPINPQQMNLLYQLQQLQMAYQRLQIQQQMMQAQRNVSGPIRQQEQQFARTITNIQQQIQQIQQHQRQLYQALLMKQQQLPSHSSSSSSSAGLHHPGGPAGGHGSGKSTLDPFTGPHQAPGLADTLHTKEPPSSPNAYSTYPLSGLNPNMNVNGMDVGGLSLKEPPQPQSRLSQWTHTNSMDNLSGNSSNMENNLNKHGAISSAASTLVPPGKPPQLEDSYSPYNLISNSESPTSPLVPPDSWGQGKSPNEKISNGTNINWPPEFCPGVPWKGLQNIDPENDPNMTPGSVPSGPTINTNIHDVNRYLLRDRNGGKLSDMKSTWSPGPITQSQASLSHELWKVPQGPRNTTAPSRPPPGLTNTNKSSSTWSGNSLGLAPGWSGSYSSEGTTWSTDSSNRTSSWLVLRNLTPQIDGSTLRTLCMQHGPLITFHLNLTQGNAVVRYSSKDEAAKAQKSLHMCVLGNTTILAEFAGEEDVNRFFAQGQSLGANTTSWHANPGTNQNRMGGAAQSHTVGQWSSGSGGGGKTSGNDLLWGGVPQYSSLWGPPSREDARVIGSPTSINTLLPGDLLSGESM</sequence>
<feature type="compositionally biased region" description="Polar residues" evidence="9">
    <location>
        <begin position="435"/>
        <end position="446"/>
    </location>
</feature>
<feature type="compositionally biased region" description="Polar residues" evidence="9">
    <location>
        <begin position="249"/>
        <end position="279"/>
    </location>
</feature>
<feature type="region of interest" description="Disordered" evidence="9">
    <location>
        <begin position="1513"/>
        <end position="1543"/>
    </location>
</feature>
<feature type="compositionally biased region" description="Polar residues" evidence="9">
    <location>
        <begin position="219"/>
        <end position="228"/>
    </location>
</feature>
<dbReference type="Pfam" id="PF00076">
    <property type="entry name" value="RRM_1"/>
    <property type="match status" value="1"/>
</dbReference>
<feature type="region of interest" description="Disordered" evidence="9">
    <location>
        <begin position="1248"/>
        <end position="1345"/>
    </location>
</feature>
<dbReference type="InterPro" id="IPR041917">
    <property type="entry name" value="TNR6C_UBA"/>
</dbReference>
<proteinExistence type="inferred from homology"/>
<feature type="compositionally biased region" description="Polar residues" evidence="9">
    <location>
        <begin position="740"/>
        <end position="754"/>
    </location>
</feature>
<dbReference type="InterPro" id="IPR019486">
    <property type="entry name" value="Argonaute_hook_dom"/>
</dbReference>
<dbReference type="Proteomes" id="UP000192220">
    <property type="component" value="Unplaced"/>
</dbReference>
<keyword evidence="4" id="KW-0810">Translation regulation</keyword>
<accession>A0A2I4AY65</accession>
<feature type="compositionally biased region" description="Polar residues" evidence="9">
    <location>
        <begin position="1530"/>
        <end position="1543"/>
    </location>
</feature>
<dbReference type="SMART" id="SM00165">
    <property type="entry name" value="UBA"/>
    <property type="match status" value="1"/>
</dbReference>
<feature type="compositionally biased region" description="Low complexity" evidence="9">
    <location>
        <begin position="1248"/>
        <end position="1268"/>
    </location>
</feature>
<keyword evidence="3" id="KW-0597">Phosphoprotein</keyword>
<feature type="compositionally biased region" description="Polar residues" evidence="9">
    <location>
        <begin position="327"/>
        <end position="340"/>
    </location>
</feature>
<feature type="compositionally biased region" description="Low complexity" evidence="9">
    <location>
        <begin position="672"/>
        <end position="700"/>
    </location>
</feature>
<reference evidence="12" key="1">
    <citation type="submission" date="2025-08" db="UniProtKB">
        <authorList>
            <consortium name="RefSeq"/>
        </authorList>
    </citation>
    <scope>IDENTIFICATION</scope>
    <source>
        <strain evidence="12">Quisiro</strain>
        <tissue evidence="12">Liver</tissue>
    </source>
</reference>
<feature type="compositionally biased region" description="Low complexity" evidence="9">
    <location>
        <begin position="463"/>
        <end position="485"/>
    </location>
</feature>
<evidence type="ECO:0000256" key="8">
    <source>
        <dbReference type="ARBA" id="ARBA00073415"/>
    </source>
</evidence>
<feature type="compositionally biased region" description="Gly residues" evidence="9">
    <location>
        <begin position="626"/>
        <end position="648"/>
    </location>
</feature>
<dbReference type="InterPro" id="IPR015940">
    <property type="entry name" value="UBA"/>
</dbReference>
<organism evidence="11 12">
    <name type="scientific">Austrofundulus limnaeus</name>
    <name type="common">Annual killifish</name>
    <dbReference type="NCBI Taxonomy" id="52670"/>
    <lineage>
        <taxon>Eukaryota</taxon>
        <taxon>Metazoa</taxon>
        <taxon>Chordata</taxon>
        <taxon>Craniata</taxon>
        <taxon>Vertebrata</taxon>
        <taxon>Euteleostomi</taxon>
        <taxon>Actinopterygii</taxon>
        <taxon>Neopterygii</taxon>
        <taxon>Teleostei</taxon>
        <taxon>Neoteleostei</taxon>
        <taxon>Acanthomorphata</taxon>
        <taxon>Ovalentaria</taxon>
        <taxon>Atherinomorphae</taxon>
        <taxon>Cyprinodontiformes</taxon>
        <taxon>Rivulidae</taxon>
        <taxon>Austrofundulus</taxon>
    </lineage>
</organism>
<dbReference type="Pfam" id="PF22562">
    <property type="entry name" value="UBA_7"/>
    <property type="match status" value="1"/>
</dbReference>
<dbReference type="GO" id="GO:0005654">
    <property type="term" value="C:nucleoplasm"/>
    <property type="evidence" value="ECO:0007669"/>
    <property type="project" value="TreeGrafter"/>
</dbReference>
<dbReference type="OrthoDB" id="5919166at2759"/>
<evidence type="ECO:0000256" key="2">
    <source>
        <dbReference type="ARBA" id="ARBA00022481"/>
    </source>
</evidence>
<keyword evidence="7" id="KW-0943">RNA-mediated gene silencing</keyword>
<keyword evidence="5" id="KW-0694">RNA-binding</keyword>
<feature type="compositionally biased region" description="Low complexity" evidence="9">
    <location>
        <begin position="775"/>
        <end position="786"/>
    </location>
</feature>
<dbReference type="SUPFAM" id="SSF54928">
    <property type="entry name" value="RNA-binding domain, RBD"/>
    <property type="match status" value="1"/>
</dbReference>
<feature type="compositionally biased region" description="Polar residues" evidence="9">
    <location>
        <begin position="1306"/>
        <end position="1323"/>
    </location>
</feature>
<dbReference type="FunFam" id="1.10.8.10:FF:000027">
    <property type="entry name" value="Trinucleotide repeat-containing gene 6C protein"/>
    <property type="match status" value="1"/>
</dbReference>
<comment type="similarity">
    <text evidence="1">Belongs to the GW182 family.</text>
</comment>
<feature type="compositionally biased region" description="Polar residues" evidence="9">
    <location>
        <begin position="486"/>
        <end position="497"/>
    </location>
</feature>
<dbReference type="GO" id="GO:0003723">
    <property type="term" value="F:RNA binding"/>
    <property type="evidence" value="ECO:0007669"/>
    <property type="project" value="UniProtKB-KW"/>
</dbReference>
<dbReference type="InterPro" id="IPR012677">
    <property type="entry name" value="Nucleotide-bd_a/b_plait_sf"/>
</dbReference>
<dbReference type="InterPro" id="IPR052068">
    <property type="entry name" value="GW182_domain"/>
</dbReference>
<feature type="compositionally biased region" description="Basic and acidic residues" evidence="9">
    <location>
        <begin position="564"/>
        <end position="576"/>
    </location>
</feature>
<feature type="compositionally biased region" description="Low complexity" evidence="9">
    <location>
        <begin position="808"/>
        <end position="824"/>
    </location>
</feature>
<dbReference type="Pfam" id="PF16608">
    <property type="entry name" value="TNRC6-PABC_bdg"/>
    <property type="match status" value="1"/>
</dbReference>
<feature type="compositionally biased region" description="Polar residues" evidence="9">
    <location>
        <begin position="293"/>
        <end position="311"/>
    </location>
</feature>
<dbReference type="CTD" id="100149391"/>
<evidence type="ECO:0000313" key="11">
    <source>
        <dbReference type="Proteomes" id="UP000192220"/>
    </source>
</evidence>
<dbReference type="Pfam" id="PF10427">
    <property type="entry name" value="Ago_hook"/>
    <property type="match status" value="1"/>
</dbReference>
<feature type="region of interest" description="Disordered" evidence="9">
    <location>
        <begin position="195"/>
        <end position="966"/>
    </location>
</feature>
<evidence type="ECO:0000256" key="6">
    <source>
        <dbReference type="ARBA" id="ARBA00023054"/>
    </source>
</evidence>
<dbReference type="CDD" id="cd14283">
    <property type="entry name" value="UBA_TNR6C"/>
    <property type="match status" value="1"/>
</dbReference>
<dbReference type="PROSITE" id="PS50030">
    <property type="entry name" value="UBA"/>
    <property type="match status" value="1"/>
</dbReference>